<comment type="similarity">
    <text evidence="3 6">Belongs to the DHNA family.</text>
</comment>
<dbReference type="FunFam" id="3.30.1130.10:FF:000003">
    <property type="entry name" value="7,8-dihydroneopterin aldolase"/>
    <property type="match status" value="1"/>
</dbReference>
<keyword evidence="5 6" id="KW-0456">Lyase</keyword>
<dbReference type="OMA" id="GHYKSVA"/>
<dbReference type="RefSeq" id="WP_003745302.1">
    <property type="nucleotide sequence ID" value="NZ_CBCPLZ010000009.1"/>
</dbReference>
<name>A0A7X0X322_LISSE</name>
<evidence type="ECO:0000256" key="4">
    <source>
        <dbReference type="ARBA" id="ARBA00022909"/>
    </source>
</evidence>
<dbReference type="GO" id="GO:0005737">
    <property type="term" value="C:cytoplasm"/>
    <property type="evidence" value="ECO:0007669"/>
    <property type="project" value="TreeGrafter"/>
</dbReference>
<accession>A0A7X0X322</accession>
<evidence type="ECO:0000259" key="7">
    <source>
        <dbReference type="SMART" id="SM00905"/>
    </source>
</evidence>
<dbReference type="EMBL" id="JYOM01000012">
    <property type="protein sequence ID" value="KKD46169.1"/>
    <property type="molecule type" value="Genomic_DNA"/>
</dbReference>
<evidence type="ECO:0000256" key="5">
    <source>
        <dbReference type="ARBA" id="ARBA00023239"/>
    </source>
</evidence>
<dbReference type="CDD" id="cd00534">
    <property type="entry name" value="DHNA_DHNTPE"/>
    <property type="match status" value="1"/>
</dbReference>
<evidence type="ECO:0000256" key="1">
    <source>
        <dbReference type="ARBA" id="ARBA00001353"/>
    </source>
</evidence>
<feature type="domain" description="Dihydroneopterin aldolase/epimerase" evidence="7">
    <location>
        <begin position="4"/>
        <end position="117"/>
    </location>
</feature>
<dbReference type="AlphaFoldDB" id="A0A7X0X322"/>
<evidence type="ECO:0000256" key="3">
    <source>
        <dbReference type="ARBA" id="ARBA00005708"/>
    </source>
</evidence>
<gene>
    <name evidence="9" type="primary">folB</name>
    <name evidence="9" type="ORF">HB897_10235</name>
    <name evidence="8" type="ORF">UQ68_06770</name>
</gene>
<dbReference type="UniPathway" id="UPA00077">
    <property type="reaction ID" value="UER00154"/>
</dbReference>
<dbReference type="Proteomes" id="UP000033536">
    <property type="component" value="Unassembled WGS sequence"/>
</dbReference>
<dbReference type="SMART" id="SM00905">
    <property type="entry name" value="FolB"/>
    <property type="match status" value="1"/>
</dbReference>
<organism evidence="9 11">
    <name type="scientific">Listeria seeligeri</name>
    <dbReference type="NCBI Taxonomy" id="1640"/>
    <lineage>
        <taxon>Bacteria</taxon>
        <taxon>Bacillati</taxon>
        <taxon>Bacillota</taxon>
        <taxon>Bacilli</taxon>
        <taxon>Bacillales</taxon>
        <taxon>Listeriaceae</taxon>
        <taxon>Listeria</taxon>
    </lineage>
</organism>
<dbReference type="PANTHER" id="PTHR42844">
    <property type="entry name" value="DIHYDRONEOPTERIN ALDOLASE 1-RELATED"/>
    <property type="match status" value="1"/>
</dbReference>
<comment type="catalytic activity">
    <reaction evidence="1 6">
        <text>7,8-dihydroneopterin = 6-hydroxymethyl-7,8-dihydropterin + glycolaldehyde</text>
        <dbReference type="Rhea" id="RHEA:10540"/>
        <dbReference type="ChEBI" id="CHEBI:17001"/>
        <dbReference type="ChEBI" id="CHEBI:17071"/>
        <dbReference type="ChEBI" id="CHEBI:44841"/>
        <dbReference type="EC" id="4.1.2.25"/>
    </reaction>
</comment>
<dbReference type="GeneID" id="32489680"/>
<dbReference type="SUPFAM" id="SSF55620">
    <property type="entry name" value="Tetrahydrobiopterin biosynthesis enzymes-like"/>
    <property type="match status" value="1"/>
</dbReference>
<dbReference type="Proteomes" id="UP000523362">
    <property type="component" value="Unassembled WGS sequence"/>
</dbReference>
<dbReference type="EMBL" id="JAARRG010000006">
    <property type="protein sequence ID" value="MBC1486607.1"/>
    <property type="molecule type" value="Genomic_DNA"/>
</dbReference>
<evidence type="ECO:0000313" key="10">
    <source>
        <dbReference type="Proteomes" id="UP000033536"/>
    </source>
</evidence>
<comment type="pathway">
    <text evidence="2 6">Cofactor biosynthesis; tetrahydrofolate biosynthesis; 2-amino-4-hydroxy-6-hydroxymethyl-7,8-dihydropteridine diphosphate from 7,8-dihydroneopterin triphosphate: step 3/4.</text>
</comment>
<comment type="caution">
    <text evidence="9">The sequence shown here is derived from an EMBL/GenBank/DDBJ whole genome shotgun (WGS) entry which is preliminary data.</text>
</comment>
<dbReference type="InterPro" id="IPR006156">
    <property type="entry name" value="Dihydroneopterin_aldolase"/>
</dbReference>
<proteinExistence type="inferred from homology"/>
<comment type="function">
    <text evidence="6">Catalyzes the conversion of 7,8-dihydroneopterin to 6-hydroxymethyl-7,8-dihydropterin.</text>
</comment>
<dbReference type="NCBIfam" id="TIGR00525">
    <property type="entry name" value="folB"/>
    <property type="match status" value="1"/>
</dbReference>
<dbReference type="Pfam" id="PF02152">
    <property type="entry name" value="FolB"/>
    <property type="match status" value="1"/>
</dbReference>
<reference evidence="9 11" key="2">
    <citation type="submission" date="2020-03" db="EMBL/GenBank/DDBJ databases">
        <title>Soil Listeria distribution.</title>
        <authorList>
            <person name="Liao J."/>
            <person name="Wiedmann M."/>
        </authorList>
    </citation>
    <scope>NUCLEOTIDE SEQUENCE [LARGE SCALE GENOMIC DNA]</scope>
    <source>
        <strain evidence="9 11">FSL L7-1560</strain>
    </source>
</reference>
<dbReference type="InterPro" id="IPR043133">
    <property type="entry name" value="GTP-CH-I_C/QueF"/>
</dbReference>
<evidence type="ECO:0000256" key="6">
    <source>
        <dbReference type="RuleBase" id="RU362079"/>
    </source>
</evidence>
<sequence>MDKIYLNELAFYGYHGVLSEENKLGQKFIISLVLGLSTKKAGISDNVNDTVSYADVYETVKEIAEGKPFKLIEALAEKIATEVLVNYPLLNEVTVKLIKPNPPIPGHYHSVAVEIERKRSELNG</sequence>
<dbReference type="InterPro" id="IPR006157">
    <property type="entry name" value="FolB_dom"/>
</dbReference>
<evidence type="ECO:0000313" key="9">
    <source>
        <dbReference type="EMBL" id="MBC1486607.1"/>
    </source>
</evidence>
<dbReference type="PANTHER" id="PTHR42844:SF1">
    <property type="entry name" value="DIHYDRONEOPTERIN ALDOLASE 1-RELATED"/>
    <property type="match status" value="1"/>
</dbReference>
<evidence type="ECO:0000313" key="8">
    <source>
        <dbReference type="EMBL" id="KKD46169.1"/>
    </source>
</evidence>
<reference evidence="8 10" key="1">
    <citation type="submission" date="2015-02" db="EMBL/GenBank/DDBJ databases">
        <title>Sequencing of Listeria spp. dairy environmental strains.</title>
        <authorList>
            <person name="Muhterem-Uyar M."/>
            <person name="Wagner M."/>
            <person name="Schmitz-Esser S."/>
            <person name="Stessl B."/>
        </authorList>
    </citation>
    <scope>NUCLEOTIDE SEQUENCE [LARGE SCALE GENOMIC DNA]</scope>
    <source>
        <strain evidence="8 10">7KSM</strain>
    </source>
</reference>
<dbReference type="GO" id="GO:0046654">
    <property type="term" value="P:tetrahydrofolate biosynthetic process"/>
    <property type="evidence" value="ECO:0007669"/>
    <property type="project" value="UniProtKB-UniRule"/>
</dbReference>
<keyword evidence="4 6" id="KW-0289">Folate biosynthesis</keyword>
<dbReference type="NCBIfam" id="TIGR00526">
    <property type="entry name" value="folB_dom"/>
    <property type="match status" value="1"/>
</dbReference>
<evidence type="ECO:0000313" key="11">
    <source>
        <dbReference type="Proteomes" id="UP000523362"/>
    </source>
</evidence>
<dbReference type="GO" id="GO:0046656">
    <property type="term" value="P:folic acid biosynthetic process"/>
    <property type="evidence" value="ECO:0007669"/>
    <property type="project" value="UniProtKB-UniRule"/>
</dbReference>
<dbReference type="EC" id="4.1.2.25" evidence="6"/>
<evidence type="ECO:0000256" key="2">
    <source>
        <dbReference type="ARBA" id="ARBA00005013"/>
    </source>
</evidence>
<dbReference type="GO" id="GO:0004150">
    <property type="term" value="F:dihydroneopterin aldolase activity"/>
    <property type="evidence" value="ECO:0007669"/>
    <property type="project" value="UniProtKB-UniRule"/>
</dbReference>
<dbReference type="Gene3D" id="3.30.1130.10">
    <property type="match status" value="1"/>
</dbReference>
<protein>
    <recommendedName>
        <fullName evidence="6">7,8-dihydroneopterin aldolase</fullName>
        <ecNumber evidence="6">4.1.2.25</ecNumber>
    </recommendedName>
</protein>
<keyword evidence="10" id="KW-1185">Reference proteome</keyword>